<dbReference type="PANTHER" id="PTHR12175:SF1">
    <property type="entry name" value="PITH DOMAIN-CONTAINING PROTEIN 1"/>
    <property type="match status" value="1"/>
</dbReference>
<dbReference type="GO" id="GO:0005634">
    <property type="term" value="C:nucleus"/>
    <property type="evidence" value="ECO:0007669"/>
    <property type="project" value="TreeGrafter"/>
</dbReference>
<reference evidence="3 4" key="1">
    <citation type="submission" date="2016-07" db="EMBL/GenBank/DDBJ databases">
        <title>Pervasive Adenine N6-methylation of Active Genes in Fungi.</title>
        <authorList>
            <consortium name="DOE Joint Genome Institute"/>
            <person name="Mondo S.J."/>
            <person name="Dannebaum R.O."/>
            <person name="Kuo R.C."/>
            <person name="Labutti K."/>
            <person name="Haridas S."/>
            <person name="Kuo A."/>
            <person name="Salamov A."/>
            <person name="Ahrendt S.R."/>
            <person name="Lipzen A."/>
            <person name="Sullivan W."/>
            <person name="Andreopoulos W.B."/>
            <person name="Clum A."/>
            <person name="Lindquist E."/>
            <person name="Daum C."/>
            <person name="Ramamoorthy G.K."/>
            <person name="Gryganskyi A."/>
            <person name="Culley D."/>
            <person name="Magnuson J.K."/>
            <person name="James T.Y."/>
            <person name="O'Malley M.A."/>
            <person name="Stajich J.E."/>
            <person name="Spatafora J.W."/>
            <person name="Visel A."/>
            <person name="Grigoriev I.V."/>
        </authorList>
    </citation>
    <scope>NUCLEOTIDE SEQUENCE [LARGE SCALE GENOMIC DNA]</scope>
    <source>
        <strain evidence="3 4">68-887.2</strain>
    </source>
</reference>
<dbReference type="InterPro" id="IPR037047">
    <property type="entry name" value="PITH_dom_sf"/>
</dbReference>
<keyword evidence="4" id="KW-1185">Reference proteome</keyword>
<evidence type="ECO:0000313" key="3">
    <source>
        <dbReference type="EMBL" id="ORY28640.1"/>
    </source>
</evidence>
<dbReference type="SUPFAM" id="SSF49785">
    <property type="entry name" value="Galactose-binding domain-like"/>
    <property type="match status" value="1"/>
</dbReference>
<dbReference type="PROSITE" id="PS51532">
    <property type="entry name" value="PITH"/>
    <property type="match status" value="1"/>
</dbReference>
<dbReference type="AlphaFoldDB" id="A0A1Y2B260"/>
<dbReference type="InParanoid" id="A0A1Y2B260"/>
<dbReference type="InterPro" id="IPR008979">
    <property type="entry name" value="Galactose-bd-like_sf"/>
</dbReference>
<dbReference type="InterPro" id="IPR010400">
    <property type="entry name" value="PITH_dom"/>
</dbReference>
<sequence length="233" mass="25390">MDCGDELTFDDLNEAGVAPAVLERISAGEGSNANLWGQIDRDNVVGVNLLEPDSAPKVIKTWDDRLEESGVESGVDDELILHIPFTHSLRLRTLLLHLPGPSHPNRPSRLRMFINHPHVPDFADCTNSQPIMDIDISSPPPAALVLRAAGGRREVEEWGLKVQKLANVHSVSLLFSEAGGTHRSSVWYVGFKGDPKTNTMDMSKLGQVPAQNAADKKVDGVAEKRGSGYTTIR</sequence>
<dbReference type="Proteomes" id="UP000193986">
    <property type="component" value="Unassembled WGS sequence"/>
</dbReference>
<organism evidence="3 4">
    <name type="scientific">Naematelia encephala</name>
    <dbReference type="NCBI Taxonomy" id="71784"/>
    <lineage>
        <taxon>Eukaryota</taxon>
        <taxon>Fungi</taxon>
        <taxon>Dikarya</taxon>
        <taxon>Basidiomycota</taxon>
        <taxon>Agaricomycotina</taxon>
        <taxon>Tremellomycetes</taxon>
        <taxon>Tremellales</taxon>
        <taxon>Naemateliaceae</taxon>
        <taxon>Naematelia</taxon>
    </lineage>
</organism>
<dbReference type="PANTHER" id="PTHR12175">
    <property type="entry name" value="AD039 HT014 THIOREDOXIN FAMILY TRP26"/>
    <property type="match status" value="1"/>
</dbReference>
<proteinExistence type="inferred from homology"/>
<dbReference type="Gene3D" id="2.60.120.470">
    <property type="entry name" value="PITH domain"/>
    <property type="match status" value="1"/>
</dbReference>
<comment type="similarity">
    <text evidence="1">Belongs to the PITHD1 family.</text>
</comment>
<dbReference type="OrthoDB" id="2635at2759"/>
<gene>
    <name evidence="3" type="ORF">BCR39DRAFT_534598</name>
</gene>
<name>A0A1Y2B260_9TREE</name>
<comment type="caution">
    <text evidence="3">The sequence shown here is derived from an EMBL/GenBank/DDBJ whole genome shotgun (WGS) entry which is preliminary data.</text>
</comment>
<dbReference type="EMBL" id="MCFC01000030">
    <property type="protein sequence ID" value="ORY28640.1"/>
    <property type="molecule type" value="Genomic_DNA"/>
</dbReference>
<accession>A0A1Y2B260</accession>
<dbReference type="GO" id="GO:0005737">
    <property type="term" value="C:cytoplasm"/>
    <property type="evidence" value="ECO:0007669"/>
    <property type="project" value="UniProtKB-ARBA"/>
</dbReference>
<dbReference type="Pfam" id="PF06201">
    <property type="entry name" value="PITH"/>
    <property type="match status" value="1"/>
</dbReference>
<evidence type="ECO:0000256" key="1">
    <source>
        <dbReference type="ARBA" id="ARBA00025788"/>
    </source>
</evidence>
<evidence type="ECO:0000313" key="4">
    <source>
        <dbReference type="Proteomes" id="UP000193986"/>
    </source>
</evidence>
<evidence type="ECO:0000259" key="2">
    <source>
        <dbReference type="PROSITE" id="PS51532"/>
    </source>
</evidence>
<feature type="domain" description="PITH" evidence="2">
    <location>
        <begin position="24"/>
        <end position="211"/>
    </location>
</feature>
<protein>
    <submittedName>
        <fullName evidence="3">Galactose-binding domain-like protein</fullName>
    </submittedName>
</protein>
<dbReference type="InterPro" id="IPR045099">
    <property type="entry name" value="PITH1-like"/>
</dbReference>